<sequence length="345" mass="39255">MKPTILETSTPWFGGHTGYECLRLWISQISDVTVVKPKRNLVSRLKGKWLSLRRGFGNAPQQHVAAIYNFSQRVKRSAGVGHIIYGEEFLPYADILSDEVLSRTLFTFHQPLCQWNKQQLERLGSIEHALFLYDRDKQAFRSYLRSPPSFILHGVDTDFFCPGQYDEPKRLLYNGIHLRNVEMFYRVVAALQKNFPSLCFDALVPEHRRDLPLFRQLANNPRISWHSGLSDSELRDLYQRSYLTLTPMNDSGANTAIVEALASGLPIVTTDVGGIQNYGGGTIFPIVQNNDDDAMVELVTKYLKAPEYRQSVSVKSRAFSVEKLSWSCVAVEHLRLYQSIASSCT</sequence>
<dbReference type="InterPro" id="IPR001296">
    <property type="entry name" value="Glyco_trans_1"/>
</dbReference>
<keyword evidence="4" id="KW-1185">Reference proteome</keyword>
<dbReference type="PANTHER" id="PTHR46401">
    <property type="entry name" value="GLYCOSYLTRANSFERASE WBBK-RELATED"/>
    <property type="match status" value="1"/>
</dbReference>
<keyword evidence="3" id="KW-0328">Glycosyltransferase</keyword>
<dbReference type="Pfam" id="PF00534">
    <property type="entry name" value="Glycos_transf_1"/>
    <property type="match status" value="1"/>
</dbReference>
<feature type="domain" description="Glycosyl transferase family 1" evidence="2">
    <location>
        <begin position="215"/>
        <end position="315"/>
    </location>
</feature>
<proteinExistence type="predicted"/>
<name>A0ABX5XVD7_9BACT</name>
<dbReference type="RefSeq" id="WP_145213122.1">
    <property type="nucleotide sequence ID" value="NZ_CP036432.1"/>
</dbReference>
<keyword evidence="1 3" id="KW-0808">Transferase</keyword>
<dbReference type="Proteomes" id="UP000318081">
    <property type="component" value="Chromosome"/>
</dbReference>
<dbReference type="SUPFAM" id="SSF53756">
    <property type="entry name" value="UDP-Glycosyltransferase/glycogen phosphorylase"/>
    <property type="match status" value="1"/>
</dbReference>
<dbReference type="EMBL" id="CP036432">
    <property type="protein sequence ID" value="QDV84631.1"/>
    <property type="molecule type" value="Genomic_DNA"/>
</dbReference>
<dbReference type="Gene3D" id="3.40.50.2000">
    <property type="entry name" value="Glycogen Phosphorylase B"/>
    <property type="match status" value="1"/>
</dbReference>
<organism evidence="3 4">
    <name type="scientific">Stieleria magnilauensis</name>
    <dbReference type="NCBI Taxonomy" id="2527963"/>
    <lineage>
        <taxon>Bacteria</taxon>
        <taxon>Pseudomonadati</taxon>
        <taxon>Planctomycetota</taxon>
        <taxon>Planctomycetia</taxon>
        <taxon>Pirellulales</taxon>
        <taxon>Pirellulaceae</taxon>
        <taxon>Stieleria</taxon>
    </lineage>
</organism>
<evidence type="ECO:0000313" key="3">
    <source>
        <dbReference type="EMBL" id="QDV84631.1"/>
    </source>
</evidence>
<dbReference type="EC" id="2.4.1.250" evidence="3"/>
<dbReference type="GO" id="GO:0102710">
    <property type="term" value="F:D-inositol-3-phosphate glycosyltransferase activity"/>
    <property type="evidence" value="ECO:0007669"/>
    <property type="project" value="UniProtKB-EC"/>
</dbReference>
<accession>A0ABX5XVD7</accession>
<dbReference type="PANTHER" id="PTHR46401:SF2">
    <property type="entry name" value="GLYCOSYLTRANSFERASE WBBK-RELATED"/>
    <property type="match status" value="1"/>
</dbReference>
<evidence type="ECO:0000256" key="1">
    <source>
        <dbReference type="ARBA" id="ARBA00022679"/>
    </source>
</evidence>
<protein>
    <submittedName>
        <fullName evidence="3">D-inositol-3-phosphate glycosyltransferase</fullName>
        <ecNumber evidence="3">2.4.1.250</ecNumber>
    </submittedName>
</protein>
<dbReference type="CDD" id="cd03801">
    <property type="entry name" value="GT4_PimA-like"/>
    <property type="match status" value="1"/>
</dbReference>
<evidence type="ECO:0000259" key="2">
    <source>
        <dbReference type="Pfam" id="PF00534"/>
    </source>
</evidence>
<evidence type="ECO:0000313" key="4">
    <source>
        <dbReference type="Proteomes" id="UP000318081"/>
    </source>
</evidence>
<gene>
    <name evidence="3" type="primary">mshA_4</name>
    <name evidence="3" type="ORF">TBK1r_35820</name>
</gene>
<reference evidence="3 4" key="1">
    <citation type="submission" date="2019-02" db="EMBL/GenBank/DDBJ databases">
        <title>Deep-cultivation of Planctomycetes and their phenomic and genomic characterization uncovers novel biology.</title>
        <authorList>
            <person name="Wiegand S."/>
            <person name="Jogler M."/>
            <person name="Boedeker C."/>
            <person name="Pinto D."/>
            <person name="Vollmers J."/>
            <person name="Rivas-Marin E."/>
            <person name="Kohn T."/>
            <person name="Peeters S.H."/>
            <person name="Heuer A."/>
            <person name="Rast P."/>
            <person name="Oberbeckmann S."/>
            <person name="Bunk B."/>
            <person name="Jeske O."/>
            <person name="Meyerdierks A."/>
            <person name="Storesund J.E."/>
            <person name="Kallscheuer N."/>
            <person name="Luecker S."/>
            <person name="Lage O.M."/>
            <person name="Pohl T."/>
            <person name="Merkel B.J."/>
            <person name="Hornburger P."/>
            <person name="Mueller R.-W."/>
            <person name="Bruemmer F."/>
            <person name="Labrenz M."/>
            <person name="Spormann A.M."/>
            <person name="Op den Camp H."/>
            <person name="Overmann J."/>
            <person name="Amann R."/>
            <person name="Jetten M.S.M."/>
            <person name="Mascher T."/>
            <person name="Medema M.H."/>
            <person name="Devos D.P."/>
            <person name="Kaster A.-K."/>
            <person name="Ovreas L."/>
            <person name="Rohde M."/>
            <person name="Galperin M.Y."/>
            <person name="Jogler C."/>
        </authorList>
    </citation>
    <scope>NUCLEOTIDE SEQUENCE [LARGE SCALE GENOMIC DNA]</scope>
    <source>
        <strain evidence="3 4">TBK1r</strain>
    </source>
</reference>